<dbReference type="OrthoDB" id="9806869at2"/>
<accession>A0A7K0FTA1</accession>
<dbReference type="RefSeq" id="WP_154278721.1">
    <property type="nucleotide sequence ID" value="NZ_JBHUJQ010000001.1"/>
</dbReference>
<proteinExistence type="predicted"/>
<dbReference type="AlphaFoldDB" id="A0A7K0FTA1"/>
<keyword evidence="2" id="KW-1185">Reference proteome</keyword>
<reference evidence="1 2" key="1">
    <citation type="submission" date="2019-11" db="EMBL/GenBank/DDBJ databases">
        <title>Pedobacter petrophilus genome.</title>
        <authorList>
            <person name="Feldbauer M.J."/>
            <person name="Newman J.D."/>
        </authorList>
    </citation>
    <scope>NUCLEOTIDE SEQUENCE [LARGE SCALE GENOMIC DNA]</scope>
    <source>
        <strain evidence="1 2">LMG 29686</strain>
    </source>
</reference>
<name>A0A7K0FTA1_9SPHI</name>
<dbReference type="EMBL" id="WKKH01000001">
    <property type="protein sequence ID" value="MRX74552.1"/>
    <property type="molecule type" value="Genomic_DNA"/>
</dbReference>
<comment type="caution">
    <text evidence="1">The sequence shown here is derived from an EMBL/GenBank/DDBJ whole genome shotgun (WGS) entry which is preliminary data.</text>
</comment>
<organism evidence="1 2">
    <name type="scientific">Pedobacter petrophilus</name>
    <dbReference type="NCBI Taxonomy" id="1908241"/>
    <lineage>
        <taxon>Bacteria</taxon>
        <taxon>Pseudomonadati</taxon>
        <taxon>Bacteroidota</taxon>
        <taxon>Sphingobacteriia</taxon>
        <taxon>Sphingobacteriales</taxon>
        <taxon>Sphingobacteriaceae</taxon>
        <taxon>Pedobacter</taxon>
    </lineage>
</organism>
<dbReference type="InterPro" id="IPR026350">
    <property type="entry name" value="GxxExxY"/>
</dbReference>
<dbReference type="Pfam" id="PF13366">
    <property type="entry name" value="PDDEXK_3"/>
    <property type="match status" value="1"/>
</dbReference>
<dbReference type="Proteomes" id="UP000487757">
    <property type="component" value="Unassembled WGS sequence"/>
</dbReference>
<evidence type="ECO:0000313" key="2">
    <source>
        <dbReference type="Proteomes" id="UP000487757"/>
    </source>
</evidence>
<gene>
    <name evidence="1" type="ORF">GJU39_00505</name>
</gene>
<evidence type="ECO:0000313" key="1">
    <source>
        <dbReference type="EMBL" id="MRX74552.1"/>
    </source>
</evidence>
<sequence>MDYRIKQDNFPYKNETDLIINAAIDVHKDLGCGFLEIVYKDALCIELESRGHHYEREKRYAVYYKEILLPHSFYADFVIFDSVILEIKSKSGIANEDLAQTINYLKCSECKVGLILNFGKPTLEIRRVIL</sequence>
<dbReference type="NCBIfam" id="TIGR04256">
    <property type="entry name" value="GxxExxY"/>
    <property type="match status" value="1"/>
</dbReference>
<protein>
    <submittedName>
        <fullName evidence="1">GxxExxY protein</fullName>
    </submittedName>
</protein>